<proteinExistence type="predicted"/>
<dbReference type="Proteomes" id="UP000295164">
    <property type="component" value="Unassembled WGS sequence"/>
</dbReference>
<gene>
    <name evidence="1" type="ORF">E0486_05880</name>
</gene>
<accession>A0A4R4E6Y8</accession>
<dbReference type="RefSeq" id="WP_131851218.1">
    <property type="nucleotide sequence ID" value="NZ_SKFH01000006.1"/>
</dbReference>
<dbReference type="AlphaFoldDB" id="A0A4R4E6Y8"/>
<evidence type="ECO:0008006" key="3">
    <source>
        <dbReference type="Google" id="ProtNLM"/>
    </source>
</evidence>
<name>A0A4R4E6Y8_9BACT</name>
<dbReference type="SUPFAM" id="SSF52266">
    <property type="entry name" value="SGNH hydrolase"/>
    <property type="match status" value="1"/>
</dbReference>
<reference evidence="1 2" key="1">
    <citation type="submission" date="2019-03" db="EMBL/GenBank/DDBJ databases">
        <authorList>
            <person name="Kim M.K.M."/>
        </authorList>
    </citation>
    <scope>NUCLEOTIDE SEQUENCE [LARGE SCALE GENOMIC DNA]</scope>
    <source>
        <strain evidence="1 2">17J68-15</strain>
    </source>
</reference>
<evidence type="ECO:0000313" key="2">
    <source>
        <dbReference type="Proteomes" id="UP000295164"/>
    </source>
</evidence>
<evidence type="ECO:0000313" key="1">
    <source>
        <dbReference type="EMBL" id="TCZ73488.1"/>
    </source>
</evidence>
<comment type="caution">
    <text evidence="1">The sequence shown here is derived from an EMBL/GenBank/DDBJ whole genome shotgun (WGS) entry which is preliminary data.</text>
</comment>
<organism evidence="1 2">
    <name type="scientific">Flaviaesturariibacter aridisoli</name>
    <dbReference type="NCBI Taxonomy" id="2545761"/>
    <lineage>
        <taxon>Bacteria</taxon>
        <taxon>Pseudomonadati</taxon>
        <taxon>Bacteroidota</taxon>
        <taxon>Chitinophagia</taxon>
        <taxon>Chitinophagales</taxon>
        <taxon>Chitinophagaceae</taxon>
        <taxon>Flaviaestuariibacter</taxon>
    </lineage>
</organism>
<dbReference type="EMBL" id="SKFH01000006">
    <property type="protein sequence ID" value="TCZ73488.1"/>
    <property type="molecule type" value="Genomic_DNA"/>
</dbReference>
<sequence>MARFLKHIVLFLLFAGAVYLCLLYAAGIFIPQHLQKNLYRQPIRSSFVRERIHEVSDYRQADLLIVGPSLAHRGIDPRVFRERGYRALLLTCGGQTPVQARIFLERYLDSVQPKRVLLVVYPELYVKDRIEPSIDLLLSDRVDGAIWRTALLHKNLRVVNTLLYTTMRQWSGAQPPALRSGNEDDVYIPGGMQQRRVLTYNQDLPTACIPGPGLPLNPMYLEELDACLALLRSRNVPVLLLQMPQARARYQCYRYKEEVDSLFHSRASYWNLNGQVALDDSLDFYDNAHLNARGARTFTGVLCTDLERAGYLKHGNLQVAKGK</sequence>
<dbReference type="OrthoDB" id="9761723at2"/>
<protein>
    <recommendedName>
        <fullName evidence="3">SGNH/GDSL hydrolase family protein</fullName>
    </recommendedName>
</protein>
<keyword evidence="2" id="KW-1185">Reference proteome</keyword>